<dbReference type="EMBL" id="AMQM01001501">
    <property type="status" value="NOT_ANNOTATED_CDS"/>
    <property type="molecule type" value="Genomic_DNA"/>
</dbReference>
<dbReference type="EMBL" id="KB097571">
    <property type="protein sequence ID" value="ESN94163.1"/>
    <property type="molecule type" value="Genomic_DNA"/>
</dbReference>
<proteinExistence type="predicted"/>
<dbReference type="KEGG" id="hro:HELRODRAFT_163947"/>
<protein>
    <submittedName>
        <fullName evidence="1 2">Uncharacterized protein</fullName>
    </submittedName>
</protein>
<sequence>MEKSCHPRKEVYHDAGQPEYVPTCKKRKLDEDDCDDFTSKKTNFEKNPPALTSLDIDELLKNLVKTGLIKINSAKSDQVEMLNKTLTGYNKQNSPILSTTTTTTSETSKQLQLKVKSTRVDPRITSNLRKGLLCDICGVKFRHENPFRFLKDRKIRVSAEERLKNHIQEHSLKNSAKHKIYYIKLDEWVKLDCRNVSIDYGEPIVVAATTKKLEEKTGSNLSTKKRKKDEDYKYVKNVHEEEDDDDTKLTEEMYNQIVMKYKRPVAL</sequence>
<organism evidence="2 3">
    <name type="scientific">Helobdella robusta</name>
    <name type="common">Californian leech</name>
    <dbReference type="NCBI Taxonomy" id="6412"/>
    <lineage>
        <taxon>Eukaryota</taxon>
        <taxon>Metazoa</taxon>
        <taxon>Spiralia</taxon>
        <taxon>Lophotrochozoa</taxon>
        <taxon>Annelida</taxon>
        <taxon>Clitellata</taxon>
        <taxon>Hirudinea</taxon>
        <taxon>Rhynchobdellida</taxon>
        <taxon>Glossiphoniidae</taxon>
        <taxon>Helobdella</taxon>
    </lineage>
</organism>
<dbReference type="InParanoid" id="T1EUN2"/>
<dbReference type="RefSeq" id="XP_009027281.1">
    <property type="nucleotide sequence ID" value="XM_009029033.1"/>
</dbReference>
<reference evidence="2" key="3">
    <citation type="submission" date="2015-06" db="UniProtKB">
        <authorList>
            <consortium name="EnsemblMetazoa"/>
        </authorList>
    </citation>
    <scope>IDENTIFICATION</scope>
</reference>
<dbReference type="GeneID" id="20200282"/>
<reference evidence="1 3" key="2">
    <citation type="journal article" date="2013" name="Nature">
        <title>Insights into bilaterian evolution from three spiralian genomes.</title>
        <authorList>
            <person name="Simakov O."/>
            <person name="Marletaz F."/>
            <person name="Cho S.J."/>
            <person name="Edsinger-Gonzales E."/>
            <person name="Havlak P."/>
            <person name="Hellsten U."/>
            <person name="Kuo D.H."/>
            <person name="Larsson T."/>
            <person name="Lv J."/>
            <person name="Arendt D."/>
            <person name="Savage R."/>
            <person name="Osoegawa K."/>
            <person name="de Jong P."/>
            <person name="Grimwood J."/>
            <person name="Chapman J.A."/>
            <person name="Shapiro H."/>
            <person name="Aerts A."/>
            <person name="Otillar R.P."/>
            <person name="Terry A.Y."/>
            <person name="Boore J.L."/>
            <person name="Grigoriev I.V."/>
            <person name="Lindberg D.R."/>
            <person name="Seaver E.C."/>
            <person name="Weisblat D.A."/>
            <person name="Putnam N.H."/>
            <person name="Rokhsar D.S."/>
        </authorList>
    </citation>
    <scope>NUCLEOTIDE SEQUENCE</scope>
</reference>
<accession>T1EUN2</accession>
<keyword evidence="3" id="KW-1185">Reference proteome</keyword>
<dbReference type="AlphaFoldDB" id="T1EUN2"/>
<evidence type="ECO:0000313" key="2">
    <source>
        <dbReference type="EnsemblMetazoa" id="HelroP163947"/>
    </source>
</evidence>
<reference evidence="3" key="1">
    <citation type="submission" date="2012-12" db="EMBL/GenBank/DDBJ databases">
        <authorList>
            <person name="Hellsten U."/>
            <person name="Grimwood J."/>
            <person name="Chapman J.A."/>
            <person name="Shapiro H."/>
            <person name="Aerts A."/>
            <person name="Otillar R.P."/>
            <person name="Terry A.Y."/>
            <person name="Boore J.L."/>
            <person name="Simakov O."/>
            <person name="Marletaz F."/>
            <person name="Cho S.-J."/>
            <person name="Edsinger-Gonzales E."/>
            <person name="Havlak P."/>
            <person name="Kuo D.-H."/>
            <person name="Larsson T."/>
            <person name="Lv J."/>
            <person name="Arendt D."/>
            <person name="Savage R."/>
            <person name="Osoegawa K."/>
            <person name="de Jong P."/>
            <person name="Lindberg D.R."/>
            <person name="Seaver E.C."/>
            <person name="Weisblat D.A."/>
            <person name="Putnam N.H."/>
            <person name="Grigoriev I.V."/>
            <person name="Rokhsar D.S."/>
        </authorList>
    </citation>
    <scope>NUCLEOTIDE SEQUENCE</scope>
</reference>
<evidence type="ECO:0000313" key="1">
    <source>
        <dbReference type="EMBL" id="ESN94163.1"/>
    </source>
</evidence>
<name>T1EUN2_HELRO</name>
<dbReference type="CTD" id="20200282"/>
<evidence type="ECO:0000313" key="3">
    <source>
        <dbReference type="Proteomes" id="UP000015101"/>
    </source>
</evidence>
<dbReference type="HOGENOM" id="CLU_1043084_0_0_1"/>
<dbReference type="Proteomes" id="UP000015101">
    <property type="component" value="Unassembled WGS sequence"/>
</dbReference>
<dbReference type="EnsemblMetazoa" id="HelroT163947">
    <property type="protein sequence ID" value="HelroP163947"/>
    <property type="gene ID" value="HelroG163947"/>
</dbReference>
<gene>
    <name evidence="2" type="primary">20200282</name>
    <name evidence="1" type="ORF">HELRODRAFT_163947</name>
</gene>